<dbReference type="InterPro" id="IPR004107">
    <property type="entry name" value="Integrase_SAM-like_N"/>
</dbReference>
<dbReference type="OrthoDB" id="107900at2"/>
<dbReference type="InterPro" id="IPR010998">
    <property type="entry name" value="Integrase_recombinase_N"/>
</dbReference>
<keyword evidence="9" id="KW-1185">Reference proteome</keyword>
<evidence type="ECO:0000256" key="3">
    <source>
        <dbReference type="ARBA" id="ARBA00023125"/>
    </source>
</evidence>
<comment type="caution">
    <text evidence="8">The sequence shown here is derived from an EMBL/GenBank/DDBJ whole genome shotgun (WGS) entry which is preliminary data.</text>
</comment>
<dbReference type="PANTHER" id="PTHR30349">
    <property type="entry name" value="PHAGE INTEGRASE-RELATED"/>
    <property type="match status" value="1"/>
</dbReference>
<dbReference type="SUPFAM" id="SSF56349">
    <property type="entry name" value="DNA breaking-rejoining enzymes"/>
    <property type="match status" value="1"/>
</dbReference>
<name>A0A1V2A7T0_9BACI</name>
<keyword evidence="2" id="KW-0229">DNA integration</keyword>
<evidence type="ECO:0000313" key="8">
    <source>
        <dbReference type="EMBL" id="OMP66874.1"/>
    </source>
</evidence>
<keyword evidence="4" id="KW-0233">DNA recombination</keyword>
<organism evidence="8 9">
    <name type="scientific">Domibacillus epiphyticus</name>
    <dbReference type="NCBI Taxonomy" id="1714355"/>
    <lineage>
        <taxon>Bacteria</taxon>
        <taxon>Bacillati</taxon>
        <taxon>Bacillota</taxon>
        <taxon>Bacilli</taxon>
        <taxon>Bacillales</taxon>
        <taxon>Bacillaceae</taxon>
        <taxon>Domibacillus</taxon>
    </lineage>
</organism>
<dbReference type="Proteomes" id="UP000188613">
    <property type="component" value="Unassembled WGS sequence"/>
</dbReference>
<dbReference type="Gene3D" id="1.10.443.10">
    <property type="entry name" value="Intergrase catalytic core"/>
    <property type="match status" value="1"/>
</dbReference>
<evidence type="ECO:0000256" key="5">
    <source>
        <dbReference type="PROSITE-ProRule" id="PRU01248"/>
    </source>
</evidence>
<accession>A0A1V2A7T0</accession>
<reference evidence="8 9" key="1">
    <citation type="submission" date="2016-12" db="EMBL/GenBank/DDBJ databases">
        <title>Domibacillus sp. SAB 38T whole genome sequencing.</title>
        <authorList>
            <person name="Verma A."/>
            <person name="Ojha A.K."/>
            <person name="Krishnamurthi S."/>
        </authorList>
    </citation>
    <scope>NUCLEOTIDE SEQUENCE [LARGE SCALE GENOMIC DNA]</scope>
    <source>
        <strain evidence="8 9">SAB 38</strain>
    </source>
</reference>
<dbReference type="GO" id="GO:0003677">
    <property type="term" value="F:DNA binding"/>
    <property type="evidence" value="ECO:0007669"/>
    <property type="project" value="UniProtKB-UniRule"/>
</dbReference>
<dbReference type="CDD" id="cd00397">
    <property type="entry name" value="DNA_BRE_C"/>
    <property type="match status" value="1"/>
</dbReference>
<dbReference type="EMBL" id="MSFI01000014">
    <property type="protein sequence ID" value="OMP66874.1"/>
    <property type="molecule type" value="Genomic_DNA"/>
</dbReference>
<sequence>MFLEDVFKEYDFHCVAKGYSPKTMKNKRQEYKQVLLFLKTKRGIDQLESVHTDDLRAYIRYKQQRGLMPQSIQTMAKAIMAFFNWCVQEEYLKESPMKKVELPKVPMKVLEGFNENEVYKMINAFDYSSYNEARNKAIIAMMADCGLRAMEIRTLPFKNVGETTILIHGKGSKDRVAFISPALKKILIKYERIRKEFVENKLLSEDTYFLSYKLQGLAHLSLDNIVKEAGKRADVNKKRISPHMFRHYFALTTLLNGCDIYSLSRLLGHSSLTVTQTYLQSLTDEKLGEQAKINSPLMNINKKRV</sequence>
<dbReference type="InterPro" id="IPR011010">
    <property type="entry name" value="DNA_brk_join_enz"/>
</dbReference>
<evidence type="ECO:0000256" key="2">
    <source>
        <dbReference type="ARBA" id="ARBA00022908"/>
    </source>
</evidence>
<dbReference type="PROSITE" id="PS51898">
    <property type="entry name" value="TYR_RECOMBINASE"/>
    <property type="match status" value="1"/>
</dbReference>
<dbReference type="RefSeq" id="WP_076765723.1">
    <property type="nucleotide sequence ID" value="NZ_MSFI01000014.1"/>
</dbReference>
<proteinExistence type="inferred from homology"/>
<dbReference type="Pfam" id="PF00589">
    <property type="entry name" value="Phage_integrase"/>
    <property type="match status" value="1"/>
</dbReference>
<keyword evidence="3 5" id="KW-0238">DNA-binding</keyword>
<evidence type="ECO:0000259" key="6">
    <source>
        <dbReference type="PROSITE" id="PS51898"/>
    </source>
</evidence>
<dbReference type="GO" id="GO:0006310">
    <property type="term" value="P:DNA recombination"/>
    <property type="evidence" value="ECO:0007669"/>
    <property type="project" value="UniProtKB-KW"/>
</dbReference>
<dbReference type="InterPro" id="IPR044068">
    <property type="entry name" value="CB"/>
</dbReference>
<gene>
    <name evidence="8" type="ORF">BTO28_09685</name>
</gene>
<dbReference type="PANTHER" id="PTHR30349:SF41">
    <property type="entry name" value="INTEGRASE_RECOMBINASE PROTEIN MJ0367-RELATED"/>
    <property type="match status" value="1"/>
</dbReference>
<evidence type="ECO:0000256" key="1">
    <source>
        <dbReference type="ARBA" id="ARBA00008857"/>
    </source>
</evidence>
<evidence type="ECO:0000256" key="4">
    <source>
        <dbReference type="ARBA" id="ARBA00023172"/>
    </source>
</evidence>
<feature type="domain" description="Core-binding (CB)" evidence="7">
    <location>
        <begin position="1"/>
        <end position="87"/>
    </location>
</feature>
<comment type="similarity">
    <text evidence="1">Belongs to the 'phage' integrase family.</text>
</comment>
<protein>
    <submittedName>
        <fullName evidence="8">Recombinase</fullName>
    </submittedName>
</protein>
<dbReference type="InterPro" id="IPR002104">
    <property type="entry name" value="Integrase_catalytic"/>
</dbReference>
<evidence type="ECO:0000313" key="9">
    <source>
        <dbReference type="Proteomes" id="UP000188613"/>
    </source>
</evidence>
<dbReference type="Pfam" id="PF02899">
    <property type="entry name" value="Phage_int_SAM_1"/>
    <property type="match status" value="1"/>
</dbReference>
<evidence type="ECO:0000259" key="7">
    <source>
        <dbReference type="PROSITE" id="PS51900"/>
    </source>
</evidence>
<dbReference type="InterPro" id="IPR013762">
    <property type="entry name" value="Integrase-like_cat_sf"/>
</dbReference>
<dbReference type="STRING" id="1714355.BTO28_09685"/>
<dbReference type="PROSITE" id="PS51900">
    <property type="entry name" value="CB"/>
    <property type="match status" value="1"/>
</dbReference>
<dbReference type="Gene3D" id="1.10.150.130">
    <property type="match status" value="1"/>
</dbReference>
<dbReference type="GO" id="GO:0015074">
    <property type="term" value="P:DNA integration"/>
    <property type="evidence" value="ECO:0007669"/>
    <property type="project" value="UniProtKB-KW"/>
</dbReference>
<feature type="domain" description="Tyr recombinase" evidence="6">
    <location>
        <begin position="108"/>
        <end position="292"/>
    </location>
</feature>
<dbReference type="InterPro" id="IPR050090">
    <property type="entry name" value="Tyrosine_recombinase_XerCD"/>
</dbReference>
<dbReference type="AlphaFoldDB" id="A0A1V2A7T0"/>